<proteinExistence type="predicted"/>
<feature type="compositionally biased region" description="Basic and acidic residues" evidence="1">
    <location>
        <begin position="1"/>
        <end position="12"/>
    </location>
</feature>
<comment type="caution">
    <text evidence="2">The sequence shown here is derived from an EMBL/GenBank/DDBJ whole genome shotgun (WGS) entry which is preliminary data.</text>
</comment>
<feature type="region of interest" description="Disordered" evidence="1">
    <location>
        <begin position="1"/>
        <end position="26"/>
    </location>
</feature>
<name>A0A8J7M9W0_9BACT</name>
<evidence type="ECO:0000313" key="3">
    <source>
        <dbReference type="Proteomes" id="UP000624703"/>
    </source>
</evidence>
<keyword evidence="3" id="KW-1185">Reference proteome</keyword>
<organism evidence="2 3">
    <name type="scientific">Persicirhabdus sediminis</name>
    <dbReference type="NCBI Taxonomy" id="454144"/>
    <lineage>
        <taxon>Bacteria</taxon>
        <taxon>Pseudomonadati</taxon>
        <taxon>Verrucomicrobiota</taxon>
        <taxon>Verrucomicrobiia</taxon>
        <taxon>Verrucomicrobiales</taxon>
        <taxon>Verrucomicrobiaceae</taxon>
        <taxon>Persicirhabdus</taxon>
    </lineage>
</organism>
<gene>
    <name evidence="2" type="ORF">JIN82_00345</name>
</gene>
<accession>A0A8J7M9W0</accession>
<sequence length="83" mass="9123">MESPLEGRDNKWIHAQRGSAAGASAPRGMIQDAHPIISTSSRSTESVMHLLLLLQQMWFCIAGVACLEWKLPSCRMAYFSTSG</sequence>
<evidence type="ECO:0000256" key="1">
    <source>
        <dbReference type="SAM" id="MobiDB-lite"/>
    </source>
</evidence>
<dbReference type="EMBL" id="JAENIM010000008">
    <property type="protein sequence ID" value="MBK1789594.1"/>
    <property type="molecule type" value="Genomic_DNA"/>
</dbReference>
<dbReference type="AlphaFoldDB" id="A0A8J7M9W0"/>
<evidence type="ECO:0000313" key="2">
    <source>
        <dbReference type="EMBL" id="MBK1789594.1"/>
    </source>
</evidence>
<dbReference type="Proteomes" id="UP000624703">
    <property type="component" value="Unassembled WGS sequence"/>
</dbReference>
<reference evidence="2" key="1">
    <citation type="submission" date="2021-01" db="EMBL/GenBank/DDBJ databases">
        <title>Modified the classification status of verrucomicrobia.</title>
        <authorList>
            <person name="Feng X."/>
        </authorList>
    </citation>
    <scope>NUCLEOTIDE SEQUENCE</scope>
    <source>
        <strain evidence="2">_KCTC 22039</strain>
    </source>
</reference>
<protein>
    <submittedName>
        <fullName evidence="2">Uncharacterized protein</fullName>
    </submittedName>
</protein>